<feature type="compositionally biased region" description="Basic and acidic residues" evidence="1">
    <location>
        <begin position="141"/>
        <end position="165"/>
    </location>
</feature>
<sequence>MFGGRRGRPGGRRVGGMQPPFGRGMQPGTGYGGTRPSSRRGMPPSAEFEEKPPSEEFDGMRPSSRRGMPPSAEFEEMPPGPESERMPTSPEYGETFQPPVPQVSICVPSCPKAISDKSTECVSIAPPAKLKPIKTGIKTDLTGKSKETPEDATELLDKMDTLGTG</sequence>
<feature type="compositionally biased region" description="Basic residues" evidence="1">
    <location>
        <begin position="1"/>
        <end position="11"/>
    </location>
</feature>
<dbReference type="Proteomes" id="UP000286415">
    <property type="component" value="Unassembled WGS sequence"/>
</dbReference>
<dbReference type="AlphaFoldDB" id="A0A8T1MZY9"/>
<dbReference type="EMBL" id="NIRI02000005">
    <property type="protein sequence ID" value="KAG5454937.1"/>
    <property type="molecule type" value="Genomic_DNA"/>
</dbReference>
<evidence type="ECO:0000313" key="2">
    <source>
        <dbReference type="EMBL" id="KAG5454937.1"/>
    </source>
</evidence>
<reference evidence="2 3" key="1">
    <citation type="journal article" date="2018" name="Biotechnol. Adv.">
        <title>Improved genomic resources and new bioinformatic workflow for the carcinogenic parasite Clonorchis sinensis: Biotechnological implications.</title>
        <authorList>
            <person name="Wang D."/>
            <person name="Korhonen P.K."/>
            <person name="Gasser R.B."/>
            <person name="Young N.D."/>
        </authorList>
    </citation>
    <scope>NUCLEOTIDE SEQUENCE [LARGE SCALE GENOMIC DNA]</scope>
    <source>
        <strain evidence="2">Cs-k2</strain>
    </source>
</reference>
<organism evidence="2 3">
    <name type="scientific">Clonorchis sinensis</name>
    <name type="common">Chinese liver fluke</name>
    <dbReference type="NCBI Taxonomy" id="79923"/>
    <lineage>
        <taxon>Eukaryota</taxon>
        <taxon>Metazoa</taxon>
        <taxon>Spiralia</taxon>
        <taxon>Lophotrochozoa</taxon>
        <taxon>Platyhelminthes</taxon>
        <taxon>Trematoda</taxon>
        <taxon>Digenea</taxon>
        <taxon>Opisthorchiida</taxon>
        <taxon>Opisthorchiata</taxon>
        <taxon>Opisthorchiidae</taxon>
        <taxon>Clonorchis</taxon>
    </lineage>
</organism>
<proteinExistence type="predicted"/>
<feature type="non-terminal residue" evidence="2">
    <location>
        <position position="165"/>
    </location>
</feature>
<protein>
    <submittedName>
        <fullName evidence="2">Uncharacterized protein</fullName>
    </submittedName>
</protein>
<accession>A0A8T1MZY9</accession>
<evidence type="ECO:0000313" key="3">
    <source>
        <dbReference type="Proteomes" id="UP000286415"/>
    </source>
</evidence>
<keyword evidence="3" id="KW-1185">Reference proteome</keyword>
<feature type="region of interest" description="Disordered" evidence="1">
    <location>
        <begin position="1"/>
        <end position="101"/>
    </location>
</feature>
<feature type="region of interest" description="Disordered" evidence="1">
    <location>
        <begin position="140"/>
        <end position="165"/>
    </location>
</feature>
<evidence type="ECO:0000256" key="1">
    <source>
        <dbReference type="SAM" id="MobiDB-lite"/>
    </source>
</evidence>
<comment type="caution">
    <text evidence="2">The sequence shown here is derived from an EMBL/GenBank/DDBJ whole genome shotgun (WGS) entry which is preliminary data.</text>
</comment>
<name>A0A8T1MZY9_CLOSI</name>
<gene>
    <name evidence="2" type="ORF">CSKR_105877</name>
</gene>
<reference evidence="2 3" key="2">
    <citation type="journal article" date="2021" name="Genomics">
        <title>High-quality reference genome for Clonorchis sinensis.</title>
        <authorList>
            <person name="Young N.D."/>
            <person name="Stroehlein A.J."/>
            <person name="Kinkar L."/>
            <person name="Wang T."/>
            <person name="Sohn W.M."/>
            <person name="Chang B.C.H."/>
            <person name="Kaur P."/>
            <person name="Weisz D."/>
            <person name="Dudchenko O."/>
            <person name="Aiden E.L."/>
            <person name="Korhonen P.K."/>
            <person name="Gasser R.B."/>
        </authorList>
    </citation>
    <scope>NUCLEOTIDE SEQUENCE [LARGE SCALE GENOMIC DNA]</scope>
    <source>
        <strain evidence="2">Cs-k2</strain>
    </source>
</reference>